<reference evidence="1" key="1">
    <citation type="submission" date="2020-05" db="EMBL/GenBank/DDBJ databases">
        <title>WGS assembly of Panicum virgatum.</title>
        <authorList>
            <person name="Lovell J.T."/>
            <person name="Jenkins J."/>
            <person name="Shu S."/>
            <person name="Juenger T.E."/>
            <person name="Schmutz J."/>
        </authorList>
    </citation>
    <scope>NUCLEOTIDE SEQUENCE</scope>
    <source>
        <strain evidence="1">AP13</strain>
    </source>
</reference>
<dbReference type="AlphaFoldDB" id="A0A8T0MWX7"/>
<organism evidence="1 2">
    <name type="scientific">Panicum virgatum</name>
    <name type="common">Blackwell switchgrass</name>
    <dbReference type="NCBI Taxonomy" id="38727"/>
    <lineage>
        <taxon>Eukaryota</taxon>
        <taxon>Viridiplantae</taxon>
        <taxon>Streptophyta</taxon>
        <taxon>Embryophyta</taxon>
        <taxon>Tracheophyta</taxon>
        <taxon>Spermatophyta</taxon>
        <taxon>Magnoliopsida</taxon>
        <taxon>Liliopsida</taxon>
        <taxon>Poales</taxon>
        <taxon>Poaceae</taxon>
        <taxon>PACMAD clade</taxon>
        <taxon>Panicoideae</taxon>
        <taxon>Panicodae</taxon>
        <taxon>Paniceae</taxon>
        <taxon>Panicinae</taxon>
        <taxon>Panicum</taxon>
        <taxon>Panicum sect. Hiantes</taxon>
    </lineage>
</organism>
<keyword evidence="2" id="KW-1185">Reference proteome</keyword>
<accession>A0A8T0MWX7</accession>
<evidence type="ECO:0000313" key="1">
    <source>
        <dbReference type="EMBL" id="KAG2541507.1"/>
    </source>
</evidence>
<sequence length="120" mass="13257">MEISLKYLFKCFEADIANILANDSSFSHLLCKLWDDEVNKHGLNKIICVAPTLSLSSDDVVYIMTTLKSEDLETLLLSVNAIEAKVEAVKVVSYELCFSPCVFSSFDRARPGALPTSAFS</sequence>
<dbReference type="Proteomes" id="UP000823388">
    <property type="component" value="Chromosome 9N"/>
</dbReference>
<proteinExistence type="predicted"/>
<protein>
    <submittedName>
        <fullName evidence="1">Uncharacterized protein</fullName>
    </submittedName>
</protein>
<gene>
    <name evidence="1" type="ORF">PVAP13_9NG713500</name>
</gene>
<name>A0A8T0MWX7_PANVG</name>
<dbReference type="EMBL" id="CM029054">
    <property type="protein sequence ID" value="KAG2541507.1"/>
    <property type="molecule type" value="Genomic_DNA"/>
</dbReference>
<comment type="caution">
    <text evidence="1">The sequence shown here is derived from an EMBL/GenBank/DDBJ whole genome shotgun (WGS) entry which is preliminary data.</text>
</comment>
<evidence type="ECO:0000313" key="2">
    <source>
        <dbReference type="Proteomes" id="UP000823388"/>
    </source>
</evidence>